<dbReference type="RefSeq" id="WP_199468365.1">
    <property type="nucleotide sequence ID" value="NZ_JAAOCP010000019.1"/>
</dbReference>
<proteinExistence type="predicted"/>
<name>A0AA40YSS4_WEICO</name>
<dbReference type="EMBL" id="JAAOCP010000019">
    <property type="protein sequence ID" value="MBJ7639899.1"/>
    <property type="molecule type" value="Genomic_DNA"/>
</dbReference>
<gene>
    <name evidence="2" type="ORF">HAU20_11000</name>
</gene>
<feature type="coiled-coil region" evidence="1">
    <location>
        <begin position="36"/>
        <end position="70"/>
    </location>
</feature>
<accession>A0AA40YSS4</accession>
<keyword evidence="3" id="KW-1185">Reference proteome</keyword>
<dbReference type="AlphaFoldDB" id="A0AA40YSS4"/>
<keyword evidence="1" id="KW-0175">Coiled coil</keyword>
<protein>
    <submittedName>
        <fullName evidence="2">Uncharacterized protein</fullName>
    </submittedName>
</protein>
<sequence>MKKTTIAISVLAVVSAVALYGNVYQGYKNSHMTTELESVKKELNIQAKKNKALNKENQTLSTQLSSYKKDANNAGKSSSELEFNTVTNKYLDTMFNFEPDTYNKRKDSMHDIISDKLYQQYFPKNQNFGDSNNVSSKLDNATIYTQSQQGSDMKGLAVVTYESKSGDNDWRKSTEMYQIKFDTTKSQITDVQNLGSSFEAKNVK</sequence>
<reference evidence="2 3" key="1">
    <citation type="journal article" date="2021" name="Int. J. Food Microbiol.">
        <title>Safety demonstration of a microbial species for use in the food chain: Weissella confusa.</title>
        <authorList>
            <person name="Bourdichon F."/>
            <person name="Patrone V."/>
            <person name="Fontana A."/>
            <person name="Milani G."/>
            <person name="Morelli L."/>
        </authorList>
    </citation>
    <scope>NUCLEOTIDE SEQUENCE [LARGE SCALE GENOMIC DNA]</scope>
    <source>
        <strain evidence="2 3">CCUG 43002</strain>
    </source>
</reference>
<organism evidence="2 3">
    <name type="scientific">Weissella confusa</name>
    <name type="common">Lactobacillus confusus</name>
    <dbReference type="NCBI Taxonomy" id="1583"/>
    <lineage>
        <taxon>Bacteria</taxon>
        <taxon>Bacillati</taxon>
        <taxon>Bacillota</taxon>
        <taxon>Bacilli</taxon>
        <taxon>Lactobacillales</taxon>
        <taxon>Lactobacillaceae</taxon>
        <taxon>Weissella</taxon>
    </lineage>
</organism>
<evidence type="ECO:0000256" key="1">
    <source>
        <dbReference type="SAM" id="Coils"/>
    </source>
</evidence>
<comment type="caution">
    <text evidence="2">The sequence shown here is derived from an EMBL/GenBank/DDBJ whole genome shotgun (WGS) entry which is preliminary data.</text>
</comment>
<evidence type="ECO:0000313" key="3">
    <source>
        <dbReference type="Proteomes" id="UP000728106"/>
    </source>
</evidence>
<evidence type="ECO:0000313" key="2">
    <source>
        <dbReference type="EMBL" id="MBJ7639899.1"/>
    </source>
</evidence>
<dbReference type="Proteomes" id="UP000728106">
    <property type="component" value="Unassembled WGS sequence"/>
</dbReference>